<dbReference type="EMBL" id="JAVXZY010000003">
    <property type="protein sequence ID" value="MDT8999717.1"/>
    <property type="molecule type" value="Genomic_DNA"/>
</dbReference>
<keyword evidence="2" id="KW-1185">Reference proteome</keyword>
<protein>
    <submittedName>
        <fullName evidence="1">Uncharacterized protein</fullName>
    </submittedName>
</protein>
<dbReference type="RefSeq" id="WP_315650274.1">
    <property type="nucleotide sequence ID" value="NZ_JAVXZY010000003.1"/>
</dbReference>
<organism evidence="1 2">
    <name type="scientific">Roseateles aquae</name>
    <dbReference type="NCBI Taxonomy" id="3077235"/>
    <lineage>
        <taxon>Bacteria</taxon>
        <taxon>Pseudomonadati</taxon>
        <taxon>Pseudomonadota</taxon>
        <taxon>Betaproteobacteria</taxon>
        <taxon>Burkholderiales</taxon>
        <taxon>Sphaerotilaceae</taxon>
        <taxon>Roseateles</taxon>
    </lineage>
</organism>
<evidence type="ECO:0000313" key="1">
    <source>
        <dbReference type="EMBL" id="MDT8999717.1"/>
    </source>
</evidence>
<reference evidence="1" key="1">
    <citation type="submission" date="2023-09" db="EMBL/GenBank/DDBJ databases">
        <title>Paucibacter sp. APW11 Genome sequencing and assembly.</title>
        <authorList>
            <person name="Kim I."/>
        </authorList>
    </citation>
    <scope>NUCLEOTIDE SEQUENCE</scope>
    <source>
        <strain evidence="1">APW11</strain>
    </source>
</reference>
<dbReference type="Proteomes" id="UP001246372">
    <property type="component" value="Unassembled WGS sequence"/>
</dbReference>
<proteinExistence type="predicted"/>
<accession>A0ABU3PAV5</accession>
<comment type="caution">
    <text evidence="1">The sequence shown here is derived from an EMBL/GenBank/DDBJ whole genome shotgun (WGS) entry which is preliminary data.</text>
</comment>
<gene>
    <name evidence="1" type="ORF">RQP53_10605</name>
</gene>
<name>A0ABU3PAV5_9BURK</name>
<evidence type="ECO:0000313" key="2">
    <source>
        <dbReference type="Proteomes" id="UP001246372"/>
    </source>
</evidence>
<sequence length="60" mass="6340">MRIVQALGIVDATGSDITGLAAVQQPRHAIRLPRFRAGPAAIAWARRLFGTAMTPVCTPA</sequence>